<dbReference type="InterPro" id="IPR000868">
    <property type="entry name" value="Isochorismatase-like_dom"/>
</dbReference>
<proteinExistence type="predicted"/>
<dbReference type="EMBL" id="SHOE01000001">
    <property type="protein sequence ID" value="NKJ66640.1"/>
    <property type="molecule type" value="Genomic_DNA"/>
</dbReference>
<dbReference type="InterPro" id="IPR050993">
    <property type="entry name" value="Isochorismatase_domain"/>
</dbReference>
<dbReference type="SUPFAM" id="SSF52499">
    <property type="entry name" value="Isochorismatase-like hydrolases"/>
    <property type="match status" value="1"/>
</dbReference>
<protein>
    <submittedName>
        <fullName evidence="2">Isochorismatase family protein</fullName>
    </submittedName>
</protein>
<dbReference type="PANTHER" id="PTHR14119:SF3">
    <property type="entry name" value="ISOCHORISMATASE DOMAIN-CONTAINING PROTEIN 2"/>
    <property type="match status" value="1"/>
</dbReference>
<dbReference type="Gene3D" id="3.40.50.850">
    <property type="entry name" value="Isochorismatase-like"/>
    <property type="match status" value="1"/>
</dbReference>
<evidence type="ECO:0000313" key="2">
    <source>
        <dbReference type="EMBL" id="NKJ66640.1"/>
    </source>
</evidence>
<gene>
    <name evidence="2" type="ORF">EX191_02450</name>
</gene>
<feature type="domain" description="Isochorismatase-like" evidence="1">
    <location>
        <begin position="10"/>
        <end position="157"/>
    </location>
</feature>
<dbReference type="Pfam" id="PF00857">
    <property type="entry name" value="Isochorismatase"/>
    <property type="match status" value="1"/>
</dbReference>
<dbReference type="Proteomes" id="UP000778757">
    <property type="component" value="Unassembled WGS sequence"/>
</dbReference>
<keyword evidence="3" id="KW-1185">Reference proteome</keyword>
<dbReference type="InterPro" id="IPR036380">
    <property type="entry name" value="Isochorismatase-like_sf"/>
</dbReference>
<comment type="caution">
    <text evidence="2">The sequence shown here is derived from an EMBL/GenBank/DDBJ whole genome shotgun (WGS) entry which is preliminary data.</text>
</comment>
<reference evidence="2 3" key="1">
    <citation type="journal article" date="2019" name="Curr. Microbiol.">
        <title>Vibrio chemaguriensis sp. nov., from Sundarbans, Bay of Bengal.</title>
        <authorList>
            <person name="Ghosh A."/>
            <person name="Bhadury P."/>
        </authorList>
    </citation>
    <scope>NUCLEOTIDE SEQUENCE [LARGE SCALE GENOMIC DNA]</scope>
    <source>
        <strain evidence="2 3">Iso1</strain>
    </source>
</reference>
<dbReference type="PANTHER" id="PTHR14119">
    <property type="entry name" value="HYDROLASE"/>
    <property type="match status" value="1"/>
</dbReference>
<accession>A0ABX1HRW2</accession>
<evidence type="ECO:0000313" key="3">
    <source>
        <dbReference type="Proteomes" id="UP000778757"/>
    </source>
</evidence>
<evidence type="ECO:0000259" key="1">
    <source>
        <dbReference type="Pfam" id="PF00857"/>
    </source>
</evidence>
<name>A0ABX1HRW2_9VIBR</name>
<sequence length="182" mass="19990">MEMLSKGNTGLIVVDVQGKLATLMHESDALIENITKLVKGAKALDLPILWLEQNPERLGPTAEPIREVLESTHLPITKYTFDGCKEATFKVAVENAKVDTWLVCGIESHICVYQTAVSLRQSGYRVELVTDCVSSRIAANKALALAKLTANGVVLTGLEMCLYEMVEDCRAPEFKEILALIK</sequence>
<organism evidence="2 3">
    <name type="scientific">Vibrio chemaguriensis</name>
    <dbReference type="NCBI Taxonomy" id="2527672"/>
    <lineage>
        <taxon>Bacteria</taxon>
        <taxon>Pseudomonadati</taxon>
        <taxon>Pseudomonadota</taxon>
        <taxon>Gammaproteobacteria</taxon>
        <taxon>Vibrionales</taxon>
        <taxon>Vibrionaceae</taxon>
        <taxon>Vibrio</taxon>
    </lineage>
</organism>